<name>A0A9D5JUM3_9BACT</name>
<protein>
    <submittedName>
        <fullName evidence="1">Uncharacterized protein</fullName>
    </submittedName>
</protein>
<proteinExistence type="predicted"/>
<dbReference type="Proteomes" id="UP000649604">
    <property type="component" value="Unassembled WGS sequence"/>
</dbReference>
<evidence type="ECO:0000313" key="2">
    <source>
        <dbReference type="Proteomes" id="UP000649604"/>
    </source>
</evidence>
<organism evidence="1 2">
    <name type="scientific">candidate division KSB3 bacterium</name>
    <dbReference type="NCBI Taxonomy" id="2044937"/>
    <lineage>
        <taxon>Bacteria</taxon>
        <taxon>candidate division KSB3</taxon>
    </lineage>
</organism>
<reference evidence="1" key="1">
    <citation type="submission" date="2019-11" db="EMBL/GenBank/DDBJ databases">
        <title>Microbial mats filling the niche in hypersaline microbial mats.</title>
        <authorList>
            <person name="Wong H.L."/>
            <person name="Macleod F.I."/>
            <person name="White R.A. III"/>
            <person name="Burns B.P."/>
        </authorList>
    </citation>
    <scope>NUCLEOTIDE SEQUENCE</scope>
    <source>
        <strain evidence="1">Rbin_158</strain>
    </source>
</reference>
<gene>
    <name evidence="1" type="ORF">GF339_08185</name>
</gene>
<accession>A0A9D5JUM3</accession>
<comment type="caution">
    <text evidence="1">The sequence shown here is derived from an EMBL/GenBank/DDBJ whole genome shotgun (WGS) entry which is preliminary data.</text>
</comment>
<sequence length="123" mass="14453">MENPTSSPSHQEQRLSLADIAHSALFDYEVRRVHGRYNHFYDFIAAYPKIFDQPWQTTPEIEECIIQLASANYASDEEDYTRAQGLRHKMLDAFYAANRSIMDVICLAFRLFVTVKRFEKKKE</sequence>
<evidence type="ECO:0000313" key="1">
    <source>
        <dbReference type="EMBL" id="MBD3324549.1"/>
    </source>
</evidence>
<dbReference type="AlphaFoldDB" id="A0A9D5JUM3"/>
<dbReference type="EMBL" id="WJJP01000256">
    <property type="protein sequence ID" value="MBD3324549.1"/>
    <property type="molecule type" value="Genomic_DNA"/>
</dbReference>